<feature type="transmembrane region" description="Helical" evidence="1">
    <location>
        <begin position="39"/>
        <end position="61"/>
    </location>
</feature>
<comment type="caution">
    <text evidence="2">The sequence shown here is derived from an EMBL/GenBank/DDBJ whole genome shotgun (WGS) entry which is preliminary data.</text>
</comment>
<protein>
    <submittedName>
        <fullName evidence="2">Uncharacterized protein</fullName>
    </submittedName>
</protein>
<feature type="transmembrane region" description="Helical" evidence="1">
    <location>
        <begin position="114"/>
        <end position="133"/>
    </location>
</feature>
<feature type="transmembrane region" description="Helical" evidence="1">
    <location>
        <begin position="81"/>
        <end position="102"/>
    </location>
</feature>
<accession>A0A8J8Q2J0</accession>
<keyword evidence="1" id="KW-1133">Transmembrane helix</keyword>
<dbReference type="AlphaFoldDB" id="A0A8J8Q2J0"/>
<dbReference type="OrthoDB" id="307918at2157"/>
<keyword evidence="3" id="KW-1185">Reference proteome</keyword>
<dbReference type="RefSeq" id="WP_148860169.1">
    <property type="nucleotide sequence ID" value="NZ_PHNJ01000017.1"/>
</dbReference>
<evidence type="ECO:0000256" key="1">
    <source>
        <dbReference type="SAM" id="Phobius"/>
    </source>
</evidence>
<gene>
    <name evidence="2" type="ORF">CV102_22135</name>
</gene>
<keyword evidence="1" id="KW-0812">Transmembrane</keyword>
<dbReference type="EMBL" id="PHNJ01000017">
    <property type="protein sequence ID" value="TYL36524.1"/>
    <property type="molecule type" value="Genomic_DNA"/>
</dbReference>
<sequence>MTARPDDSRSFRDGFGDRFERLVRGVGRRLTAPAWLSRAAAVALCVSSLAFVALFVGGFAIGGGELAVVTEPFPLRLALWLPPFIAAFAAATVAGAAVAWYNGYWSLAGRIHQTILAVLGVLFVWQLSALGFLPPGY</sequence>
<evidence type="ECO:0000313" key="2">
    <source>
        <dbReference type="EMBL" id="TYL36524.1"/>
    </source>
</evidence>
<reference evidence="2" key="1">
    <citation type="submission" date="2017-11" db="EMBL/GenBank/DDBJ databases">
        <authorList>
            <person name="Kajale S.C."/>
            <person name="Sharma A."/>
        </authorList>
    </citation>
    <scope>NUCLEOTIDE SEQUENCE</scope>
    <source>
        <strain evidence="2">LS1_42</strain>
    </source>
</reference>
<name>A0A8J8Q2J0_9EURY</name>
<dbReference type="Proteomes" id="UP000766904">
    <property type="component" value="Unassembled WGS sequence"/>
</dbReference>
<organism evidence="2 3">
    <name type="scientific">Natronococcus pandeyae</name>
    <dbReference type="NCBI Taxonomy" id="2055836"/>
    <lineage>
        <taxon>Archaea</taxon>
        <taxon>Methanobacteriati</taxon>
        <taxon>Methanobacteriota</taxon>
        <taxon>Stenosarchaea group</taxon>
        <taxon>Halobacteria</taxon>
        <taxon>Halobacteriales</taxon>
        <taxon>Natrialbaceae</taxon>
        <taxon>Natronococcus</taxon>
    </lineage>
</organism>
<evidence type="ECO:0000313" key="3">
    <source>
        <dbReference type="Proteomes" id="UP000766904"/>
    </source>
</evidence>
<keyword evidence="1" id="KW-0472">Membrane</keyword>
<proteinExistence type="predicted"/>